<dbReference type="SUPFAM" id="SSF57997">
    <property type="entry name" value="Tropomyosin"/>
    <property type="match status" value="1"/>
</dbReference>
<keyword evidence="4" id="KW-1185">Reference proteome</keyword>
<proteinExistence type="predicted"/>
<protein>
    <submittedName>
        <fullName evidence="3">2818_t:CDS:1</fullName>
    </submittedName>
</protein>
<keyword evidence="1" id="KW-0175">Coiled coil</keyword>
<accession>A0ABM8W4Y4</accession>
<dbReference type="EMBL" id="CAJVQB010001210">
    <property type="protein sequence ID" value="CAG8526111.1"/>
    <property type="molecule type" value="Genomic_DNA"/>
</dbReference>
<name>A0ABM8W4Y4_GIGMA</name>
<dbReference type="Proteomes" id="UP000789901">
    <property type="component" value="Unassembled WGS sequence"/>
</dbReference>
<evidence type="ECO:0000256" key="2">
    <source>
        <dbReference type="SAM" id="MobiDB-lite"/>
    </source>
</evidence>
<evidence type="ECO:0000313" key="3">
    <source>
        <dbReference type="EMBL" id="CAG8526111.1"/>
    </source>
</evidence>
<dbReference type="InterPro" id="IPR010982">
    <property type="entry name" value="Lambda_DNA-bd_dom_sf"/>
</dbReference>
<dbReference type="Gene3D" id="1.10.260.40">
    <property type="entry name" value="lambda repressor-like DNA-binding domains"/>
    <property type="match status" value="1"/>
</dbReference>
<gene>
    <name evidence="3" type="ORF">GMARGA_LOCUS3397</name>
</gene>
<comment type="caution">
    <text evidence="3">The sequence shown here is derived from an EMBL/GenBank/DDBJ whole genome shotgun (WGS) entry which is preliminary data.</text>
</comment>
<evidence type="ECO:0000256" key="1">
    <source>
        <dbReference type="SAM" id="Coils"/>
    </source>
</evidence>
<evidence type="ECO:0000313" key="4">
    <source>
        <dbReference type="Proteomes" id="UP000789901"/>
    </source>
</evidence>
<feature type="region of interest" description="Disordered" evidence="2">
    <location>
        <begin position="154"/>
        <end position="177"/>
    </location>
</feature>
<organism evidence="3 4">
    <name type="scientific">Gigaspora margarita</name>
    <dbReference type="NCBI Taxonomy" id="4874"/>
    <lineage>
        <taxon>Eukaryota</taxon>
        <taxon>Fungi</taxon>
        <taxon>Fungi incertae sedis</taxon>
        <taxon>Mucoromycota</taxon>
        <taxon>Glomeromycotina</taxon>
        <taxon>Glomeromycetes</taxon>
        <taxon>Diversisporales</taxon>
        <taxon>Gigasporaceae</taxon>
        <taxon>Gigaspora</taxon>
    </lineage>
</organism>
<feature type="coiled-coil region" evidence="1">
    <location>
        <begin position="236"/>
        <end position="522"/>
    </location>
</feature>
<reference evidence="3 4" key="1">
    <citation type="submission" date="2021-06" db="EMBL/GenBank/DDBJ databases">
        <authorList>
            <person name="Kallberg Y."/>
            <person name="Tangrot J."/>
            <person name="Rosling A."/>
        </authorList>
    </citation>
    <scope>NUCLEOTIDE SEQUENCE [LARGE SCALE GENOMIC DNA]</scope>
    <source>
        <strain evidence="3 4">120-4 pot B 10/14</strain>
    </source>
</reference>
<sequence length="552" mass="63986">MLTKEIITYTICYLSKIIVINDRPIKQVNISSHCDKHEKEGITKEKITELVKLLNNRYFPFSGRQETEKNYFKFYPVLNGKRNNLSEEVIAERLDLDKFTTAKLLRGYVESFALDSLISYVEKLHLPLQVKITSEERRQNEEDIKETTEKLLEETIASGSGNPATADNKGGQKLKDQKATSKTAKVFTVEGLKLVCKTGSKIIPVVGNIVGAVDDIYQSYQIGSLEETTASLRNVQSTMEGQIEDLQAGLKEAKDRELQLAQDHKNLQDQLNKSNTETKTELELQKQALEEAISANNATKEQLQTSIEATQTQIDEVKNRMNDSEKAIEILQSTSLSHEEKITNLNSLIEKEKERINAFETKMDSFEDQLNDQQKQLDTHQKKISQLHQAHLDLEKQVEENKNNIRHNSTNINLFSQNLREQIQKQNQLEEEQRRMKWEAQEKARKDKEIAEKQAKLQKEIQANQTRTQKVEKELDQLKTEIRQKEFSQQKTEDKLSKLIKYTQLKEERQTLRKQLAQYADLPDSKEYFKQFEKPIIEAKEQIALQYEAHED</sequence>